<evidence type="ECO:0000256" key="1">
    <source>
        <dbReference type="ARBA" id="ARBA00009023"/>
    </source>
</evidence>
<dbReference type="PIRSF" id="PIRSF006470">
    <property type="entry name" value="DctB"/>
    <property type="match status" value="1"/>
</dbReference>
<evidence type="ECO:0000256" key="3">
    <source>
        <dbReference type="ARBA" id="ARBA00022729"/>
    </source>
</evidence>
<dbReference type="Proteomes" id="UP000186819">
    <property type="component" value="Unassembled WGS sequence"/>
</dbReference>
<dbReference type="SUPFAM" id="SSF53850">
    <property type="entry name" value="Periplasmic binding protein-like II"/>
    <property type="match status" value="1"/>
</dbReference>
<accession>A0A1N6U416</accession>
<proteinExistence type="inferred from homology"/>
<organism evidence="5 6">
    <name type="scientific">Aromatoleum tolulyticum</name>
    <dbReference type="NCBI Taxonomy" id="34027"/>
    <lineage>
        <taxon>Bacteria</taxon>
        <taxon>Pseudomonadati</taxon>
        <taxon>Pseudomonadota</taxon>
        <taxon>Betaproteobacteria</taxon>
        <taxon>Rhodocyclales</taxon>
        <taxon>Rhodocyclaceae</taxon>
        <taxon>Aromatoleum</taxon>
    </lineage>
</organism>
<keyword evidence="3 4" id="KW-0732">Signal</keyword>
<protein>
    <submittedName>
        <fullName evidence="5">Tripartite ATP-independent transporter solute receptor, DctP family</fullName>
    </submittedName>
</protein>
<keyword evidence="6" id="KW-1185">Reference proteome</keyword>
<dbReference type="OrthoDB" id="9794826at2"/>
<dbReference type="PANTHER" id="PTHR33376:SF7">
    <property type="entry name" value="C4-DICARBOXYLATE-BINDING PROTEIN DCTB"/>
    <property type="match status" value="1"/>
</dbReference>
<gene>
    <name evidence="5" type="ORF">SAMN05421829_105204</name>
</gene>
<dbReference type="InterPro" id="IPR038404">
    <property type="entry name" value="TRAP_DctP_sf"/>
</dbReference>
<dbReference type="GO" id="GO:0030288">
    <property type="term" value="C:outer membrane-bounded periplasmic space"/>
    <property type="evidence" value="ECO:0007669"/>
    <property type="project" value="InterPro"/>
</dbReference>
<dbReference type="RefSeq" id="WP_076601884.1">
    <property type="nucleotide sequence ID" value="NZ_FTMD01000005.1"/>
</dbReference>
<name>A0A1N6U416_9RHOO</name>
<dbReference type="Gene3D" id="3.40.190.170">
    <property type="entry name" value="Bacterial extracellular solute-binding protein, family 7"/>
    <property type="match status" value="1"/>
</dbReference>
<feature type="signal peptide" evidence="4">
    <location>
        <begin position="1"/>
        <end position="29"/>
    </location>
</feature>
<dbReference type="Pfam" id="PF03480">
    <property type="entry name" value="DctP"/>
    <property type="match status" value="1"/>
</dbReference>
<feature type="chain" id="PRO_5013020741" evidence="4">
    <location>
        <begin position="30"/>
        <end position="339"/>
    </location>
</feature>
<dbReference type="NCBIfam" id="TIGR00787">
    <property type="entry name" value="dctP"/>
    <property type="match status" value="1"/>
</dbReference>
<sequence length="339" mass="37075">MKTQMKKLVAGVLGSVAVLSTGVMFSADAAARDLKLAMQTNPGTAQYDGVEKFAALVKEKSGGSLTVKIFGGGALGGDLQVVSSLQGGTVELSQMNASLLNGLAKEFSVLDFPFLFDNEKEAHAIMDGPIGKKLMDKLPEKGIVGLAYPELGFRHISNNKRPVKKVEDLSGLKIRVIQTPVYVDMMNALGANATPLPFPEVYNALEQGAVDGATNPLVTIPVMKFDEVQKFLTLTRHQYNPQIIIMSKKAWEKLTPAEQKIIQESANEARDFERQVSAKKNAEALEHLKKKMQVTELAPEEMAKMREKVKPVIEKYTKELGEPFVKEVYAEVAKVRGAK</sequence>
<evidence type="ECO:0000256" key="2">
    <source>
        <dbReference type="ARBA" id="ARBA00022448"/>
    </source>
</evidence>
<dbReference type="NCBIfam" id="NF037995">
    <property type="entry name" value="TRAP_S1"/>
    <property type="match status" value="1"/>
</dbReference>
<dbReference type="STRING" id="34027.SAMN05421829_105204"/>
<dbReference type="PANTHER" id="PTHR33376">
    <property type="match status" value="1"/>
</dbReference>
<evidence type="ECO:0000313" key="6">
    <source>
        <dbReference type="Proteomes" id="UP000186819"/>
    </source>
</evidence>
<dbReference type="InterPro" id="IPR004682">
    <property type="entry name" value="TRAP_DctP"/>
</dbReference>
<keyword evidence="5" id="KW-0675">Receptor</keyword>
<evidence type="ECO:0000313" key="5">
    <source>
        <dbReference type="EMBL" id="SIQ60076.1"/>
    </source>
</evidence>
<dbReference type="GO" id="GO:0055085">
    <property type="term" value="P:transmembrane transport"/>
    <property type="evidence" value="ECO:0007669"/>
    <property type="project" value="InterPro"/>
</dbReference>
<comment type="similarity">
    <text evidence="1">Belongs to the bacterial solute-binding protein 7 family.</text>
</comment>
<keyword evidence="2" id="KW-0813">Transport</keyword>
<dbReference type="AlphaFoldDB" id="A0A1N6U416"/>
<dbReference type="EMBL" id="FTMD01000005">
    <property type="protein sequence ID" value="SIQ60076.1"/>
    <property type="molecule type" value="Genomic_DNA"/>
</dbReference>
<dbReference type="InterPro" id="IPR018389">
    <property type="entry name" value="DctP_fam"/>
</dbReference>
<reference evidence="6" key="1">
    <citation type="submission" date="2017-01" db="EMBL/GenBank/DDBJ databases">
        <authorList>
            <person name="Varghese N."/>
            <person name="Submissions S."/>
        </authorList>
    </citation>
    <scope>NUCLEOTIDE SEQUENCE [LARGE SCALE GENOMIC DNA]</scope>
    <source>
        <strain evidence="6">ATCC 51758</strain>
    </source>
</reference>
<dbReference type="CDD" id="cd13679">
    <property type="entry name" value="PBP2_TRAP_YiaO_like"/>
    <property type="match status" value="1"/>
</dbReference>
<evidence type="ECO:0000256" key="4">
    <source>
        <dbReference type="SAM" id="SignalP"/>
    </source>
</evidence>